<name>A0A653ADE8_9BACT</name>
<protein>
    <submittedName>
        <fullName evidence="2">FMN-binding domain protein</fullName>
    </submittedName>
</protein>
<dbReference type="SMART" id="SM00900">
    <property type="entry name" value="FMN_bind"/>
    <property type="match status" value="1"/>
</dbReference>
<dbReference type="GO" id="GO:0016020">
    <property type="term" value="C:membrane"/>
    <property type="evidence" value="ECO:0007669"/>
    <property type="project" value="InterPro"/>
</dbReference>
<evidence type="ECO:0000313" key="2">
    <source>
        <dbReference type="EMBL" id="VBB46042.1"/>
    </source>
</evidence>
<organism evidence="2">
    <name type="scientific">uncultured Paludibacter sp</name>
    <dbReference type="NCBI Taxonomy" id="497635"/>
    <lineage>
        <taxon>Bacteria</taxon>
        <taxon>Pseudomonadati</taxon>
        <taxon>Bacteroidota</taxon>
        <taxon>Bacteroidia</taxon>
        <taxon>Bacteroidales</taxon>
        <taxon>Paludibacteraceae</taxon>
        <taxon>Paludibacter</taxon>
        <taxon>environmental samples</taxon>
    </lineage>
</organism>
<gene>
    <name evidence="2" type="ORF">TRIP_D380028</name>
</gene>
<proteinExistence type="predicted"/>
<sequence>MRTFFTILMLTCLTTLSAQRQRSKPVLHEVNNKEIVQKVYPTASKVEKANEYWFKILDDKGKVIGFAMSSNSFCKNIIGYSSTTPVLIITDLKFVIKKVALLSHEETLGYVYKLEKNGFFDLWNDKTLKAAKKVRIDGYSGATCTAKAVEKNVDFLLTNGTQKLPKK</sequence>
<dbReference type="Pfam" id="PF04205">
    <property type="entry name" value="FMN_bind"/>
    <property type="match status" value="1"/>
</dbReference>
<accession>A0A653ADE8</accession>
<dbReference type="AlphaFoldDB" id="A0A653ADE8"/>
<dbReference type="InterPro" id="IPR007329">
    <property type="entry name" value="FMN-bd"/>
</dbReference>
<evidence type="ECO:0000259" key="1">
    <source>
        <dbReference type="SMART" id="SM00900"/>
    </source>
</evidence>
<dbReference type="EMBL" id="UPXZ01000032">
    <property type="protein sequence ID" value="VBB46042.1"/>
    <property type="molecule type" value="Genomic_DNA"/>
</dbReference>
<feature type="domain" description="FMN-binding" evidence="1">
    <location>
        <begin position="79"/>
        <end position="160"/>
    </location>
</feature>
<dbReference type="GO" id="GO:0010181">
    <property type="term" value="F:FMN binding"/>
    <property type="evidence" value="ECO:0007669"/>
    <property type="project" value="InterPro"/>
</dbReference>
<reference evidence="2" key="1">
    <citation type="submission" date="2018-07" db="EMBL/GenBank/DDBJ databases">
        <authorList>
            <consortium name="Genoscope - CEA"/>
            <person name="William W."/>
        </authorList>
    </citation>
    <scope>NUCLEOTIDE SEQUENCE</scope>
    <source>
        <strain evidence="2">IK1</strain>
    </source>
</reference>